<proteinExistence type="predicted"/>
<feature type="non-terminal residue" evidence="8">
    <location>
        <position position="1"/>
    </location>
</feature>
<dbReference type="AlphaFoldDB" id="A0A3B1BQF7"/>
<evidence type="ECO:0000313" key="8">
    <source>
        <dbReference type="EMBL" id="VAX16791.1"/>
    </source>
</evidence>
<evidence type="ECO:0000259" key="7">
    <source>
        <dbReference type="Pfam" id="PF00884"/>
    </source>
</evidence>
<sequence>QRHLGYDILYARKAIGAVLMMGVKSFLPETIIFGGFLCLYAYVYIRVIGMIAGSKEGRGAALPPGAVRTMALFLIFLVVSLIAVRGGVQAKPINVGTAFISDNEAIGNLSLNGIYTTGQVFFQYLDSNVSDAGANDLDEKAVAAMVEKITPINDELIDPEYPFYRKFRYEPSELRKMNVVVFIMESWTAKFMKSLGGQTAATPNFDRLAEEGLLLRNCFANGQRTYDGVLATLGSFPTWNNMIIGYSGLAYQTRQKPIGVALKNLGYETWFIHGARRDTLGLDKLVKRLGISHHISIEDMGREEKFSDGVWGLYDEAAFMEAHRRFEKMKEPFFSVVLSLTSHLPFNLPSKDFDRFQNYKSPMRDFLNSFSYSDYALGKFFEKAKQSDYYKNTLFVILGDHVAGYFTTQNLYEAYRIPCLFINEKAGLSGVYNKTASQFDIVPTIMDILRASETFTAWGKSIFSNGERVAVLSRGNSQVFVDDSYMLRAQGETIIGLYDYSADPKENLKTKENARAERLYKDMETYMNLSENLILQNKARPPDGK</sequence>
<evidence type="ECO:0000256" key="6">
    <source>
        <dbReference type="SAM" id="Phobius"/>
    </source>
</evidence>
<dbReference type="Pfam" id="PF00884">
    <property type="entry name" value="Sulfatase"/>
    <property type="match status" value="1"/>
</dbReference>
<keyword evidence="2" id="KW-1003">Cell membrane</keyword>
<dbReference type="InterPro" id="IPR000917">
    <property type="entry name" value="Sulfatase_N"/>
</dbReference>
<gene>
    <name evidence="8" type="ORF">MNBD_NITROSPINAE02-1431</name>
</gene>
<dbReference type="SUPFAM" id="SSF53649">
    <property type="entry name" value="Alkaline phosphatase-like"/>
    <property type="match status" value="1"/>
</dbReference>
<dbReference type="GO" id="GO:0005886">
    <property type="term" value="C:plasma membrane"/>
    <property type="evidence" value="ECO:0007669"/>
    <property type="project" value="UniProtKB-SubCell"/>
</dbReference>
<accession>A0A3B1BQF7</accession>
<evidence type="ECO:0000256" key="3">
    <source>
        <dbReference type="ARBA" id="ARBA00022692"/>
    </source>
</evidence>
<dbReference type="InterPro" id="IPR017850">
    <property type="entry name" value="Alkaline_phosphatase_core_sf"/>
</dbReference>
<dbReference type="Gene3D" id="3.30.1120.80">
    <property type="match status" value="1"/>
</dbReference>
<dbReference type="InterPro" id="IPR050448">
    <property type="entry name" value="OpgB/LTA_synthase_biosynth"/>
</dbReference>
<dbReference type="PANTHER" id="PTHR47371:SF3">
    <property type="entry name" value="PHOSPHOGLYCEROL TRANSFERASE I"/>
    <property type="match status" value="1"/>
</dbReference>
<evidence type="ECO:0000256" key="5">
    <source>
        <dbReference type="ARBA" id="ARBA00023136"/>
    </source>
</evidence>
<feature type="transmembrane region" description="Helical" evidence="6">
    <location>
        <begin position="31"/>
        <end position="53"/>
    </location>
</feature>
<evidence type="ECO:0000256" key="4">
    <source>
        <dbReference type="ARBA" id="ARBA00022989"/>
    </source>
</evidence>
<feature type="domain" description="Sulfatase N-terminal" evidence="7">
    <location>
        <begin position="178"/>
        <end position="449"/>
    </location>
</feature>
<name>A0A3B1BQF7_9ZZZZ</name>
<keyword evidence="4 6" id="KW-1133">Transmembrane helix</keyword>
<reference evidence="8" key="1">
    <citation type="submission" date="2018-06" db="EMBL/GenBank/DDBJ databases">
        <authorList>
            <person name="Zhirakovskaya E."/>
        </authorList>
    </citation>
    <scope>NUCLEOTIDE SEQUENCE</scope>
</reference>
<evidence type="ECO:0000256" key="1">
    <source>
        <dbReference type="ARBA" id="ARBA00004651"/>
    </source>
</evidence>
<protein>
    <recommendedName>
        <fullName evidence="7">Sulfatase N-terminal domain-containing protein</fullName>
    </recommendedName>
</protein>
<comment type="subcellular location">
    <subcellularLocation>
        <location evidence="1">Cell membrane</location>
        <topology evidence="1">Multi-pass membrane protein</topology>
    </subcellularLocation>
</comment>
<dbReference type="Gene3D" id="3.40.720.10">
    <property type="entry name" value="Alkaline Phosphatase, subunit A"/>
    <property type="match status" value="1"/>
</dbReference>
<organism evidence="8">
    <name type="scientific">hydrothermal vent metagenome</name>
    <dbReference type="NCBI Taxonomy" id="652676"/>
    <lineage>
        <taxon>unclassified sequences</taxon>
        <taxon>metagenomes</taxon>
        <taxon>ecological metagenomes</taxon>
    </lineage>
</organism>
<dbReference type="CDD" id="cd16015">
    <property type="entry name" value="LTA_synthase"/>
    <property type="match status" value="1"/>
</dbReference>
<dbReference type="EMBL" id="UOGE01000015">
    <property type="protein sequence ID" value="VAX16791.1"/>
    <property type="molecule type" value="Genomic_DNA"/>
</dbReference>
<keyword evidence="3 6" id="KW-0812">Transmembrane</keyword>
<dbReference type="InterPro" id="IPR012160">
    <property type="entry name" value="LtaS-like"/>
</dbReference>
<feature type="transmembrane region" description="Helical" evidence="6">
    <location>
        <begin position="65"/>
        <end position="84"/>
    </location>
</feature>
<evidence type="ECO:0000256" key="2">
    <source>
        <dbReference type="ARBA" id="ARBA00022475"/>
    </source>
</evidence>
<dbReference type="PANTHER" id="PTHR47371">
    <property type="entry name" value="LIPOTEICHOIC ACID SYNTHASE"/>
    <property type="match status" value="1"/>
</dbReference>
<dbReference type="PIRSF" id="PIRSF005091">
    <property type="entry name" value="Mmb_sulf_HI1246"/>
    <property type="match status" value="1"/>
</dbReference>
<keyword evidence="5 6" id="KW-0472">Membrane</keyword>